<protein>
    <submittedName>
        <fullName evidence="2">Uncharacterized protein</fullName>
    </submittedName>
</protein>
<organism evidence="2 3">
    <name type="scientific">Colletotrichum zoysiae</name>
    <dbReference type="NCBI Taxonomy" id="1216348"/>
    <lineage>
        <taxon>Eukaryota</taxon>
        <taxon>Fungi</taxon>
        <taxon>Dikarya</taxon>
        <taxon>Ascomycota</taxon>
        <taxon>Pezizomycotina</taxon>
        <taxon>Sordariomycetes</taxon>
        <taxon>Hypocreomycetidae</taxon>
        <taxon>Glomerellales</taxon>
        <taxon>Glomerellaceae</taxon>
        <taxon>Colletotrichum</taxon>
        <taxon>Colletotrichum graminicola species complex</taxon>
    </lineage>
</organism>
<feature type="region of interest" description="Disordered" evidence="1">
    <location>
        <begin position="246"/>
        <end position="308"/>
    </location>
</feature>
<feature type="compositionally biased region" description="Basic residues" evidence="1">
    <location>
        <begin position="251"/>
        <end position="261"/>
    </location>
</feature>
<dbReference type="EMBL" id="MU842898">
    <property type="protein sequence ID" value="KAK2027276.1"/>
    <property type="molecule type" value="Genomic_DNA"/>
</dbReference>
<feature type="region of interest" description="Disordered" evidence="1">
    <location>
        <begin position="438"/>
        <end position="501"/>
    </location>
</feature>
<feature type="compositionally biased region" description="Basic and acidic residues" evidence="1">
    <location>
        <begin position="476"/>
        <end position="501"/>
    </location>
</feature>
<evidence type="ECO:0000313" key="3">
    <source>
        <dbReference type="Proteomes" id="UP001232148"/>
    </source>
</evidence>
<proteinExistence type="predicted"/>
<name>A0AAD9HFI0_9PEZI</name>
<reference evidence="2" key="1">
    <citation type="submission" date="2021-06" db="EMBL/GenBank/DDBJ databases">
        <title>Comparative genomics, transcriptomics and evolutionary studies reveal genomic signatures of adaptation to plant cell wall in hemibiotrophic fungi.</title>
        <authorList>
            <consortium name="DOE Joint Genome Institute"/>
            <person name="Baroncelli R."/>
            <person name="Diaz J.F."/>
            <person name="Benocci T."/>
            <person name="Peng M."/>
            <person name="Battaglia E."/>
            <person name="Haridas S."/>
            <person name="Andreopoulos W."/>
            <person name="Labutti K."/>
            <person name="Pangilinan J."/>
            <person name="Floch G.L."/>
            <person name="Makela M.R."/>
            <person name="Henrissat B."/>
            <person name="Grigoriev I.V."/>
            <person name="Crouch J.A."/>
            <person name="De Vries R.P."/>
            <person name="Sukno S.A."/>
            <person name="Thon M.R."/>
        </authorList>
    </citation>
    <scope>NUCLEOTIDE SEQUENCE</scope>
    <source>
        <strain evidence="2">MAFF235873</strain>
    </source>
</reference>
<comment type="caution">
    <text evidence="2">The sequence shown here is derived from an EMBL/GenBank/DDBJ whole genome shotgun (WGS) entry which is preliminary data.</text>
</comment>
<dbReference type="AlphaFoldDB" id="A0AAD9HFI0"/>
<feature type="compositionally biased region" description="Basic residues" evidence="1">
    <location>
        <begin position="268"/>
        <end position="284"/>
    </location>
</feature>
<feature type="compositionally biased region" description="Basic and acidic residues" evidence="1">
    <location>
        <begin position="155"/>
        <end position="169"/>
    </location>
</feature>
<sequence>MGGKVWSVDEERVFWRIIVPQSQKRIATGPTHTKTWEDLAPLMQSLMGVDAKRTYTHLGLFEHFFQNIDKGRISPNASVFVREYRKAIKTNLKATEEERAKDAEFHGQGDDATSMVNVYQDNETQDEPDLGYPPSEVNCGVHQSAYDFEDEEDDKENRPLDRFPDERGRYGAPHFPLFDPIPKADMGPDNEHAYGITVQASPSAERLVLEDVRQPHERDLAANMNSYNEFSEVQTRSLAEYSPYESAPPRALKHRNNHRTHPYADIRLRRHSRNSNKGHGRVHSQAHQENNAHCAAPGSRRSSHGYYTPTEFGRIPPMEYYDYGRPSENYHPHSDYSNHPQHTPSHMMVSYDQAPGHFHDSYGYGRPNPALHGFGNSRGWEFSDRSSSAMAANHDSSESREASCTSYNDRSHGFVGADYSSPESLSLVVRDYNSFTPETIQRPASSASDVQQLIPQPDHRDRHSGSYTMSPQVSARELERQSVAARAKEFGPLKTSDQHQP</sequence>
<accession>A0AAD9HFI0</accession>
<gene>
    <name evidence="2" type="ORF">LX32DRAFT_674239</name>
</gene>
<dbReference type="Proteomes" id="UP001232148">
    <property type="component" value="Unassembled WGS sequence"/>
</dbReference>
<feature type="compositionally biased region" description="Polar residues" evidence="1">
    <location>
        <begin position="438"/>
        <end position="454"/>
    </location>
</feature>
<keyword evidence="3" id="KW-1185">Reference proteome</keyword>
<feature type="region of interest" description="Disordered" evidence="1">
    <location>
        <begin position="147"/>
        <end position="173"/>
    </location>
</feature>
<feature type="region of interest" description="Disordered" evidence="1">
    <location>
        <begin position="324"/>
        <end position="345"/>
    </location>
</feature>
<evidence type="ECO:0000256" key="1">
    <source>
        <dbReference type="SAM" id="MobiDB-lite"/>
    </source>
</evidence>
<evidence type="ECO:0000313" key="2">
    <source>
        <dbReference type="EMBL" id="KAK2027276.1"/>
    </source>
</evidence>